<evidence type="ECO:0000313" key="1">
    <source>
        <dbReference type="EMBL" id="RJG15624.1"/>
    </source>
</evidence>
<accession>A0A3A3GD51</accession>
<evidence type="ECO:0000313" key="2">
    <source>
        <dbReference type="Proteomes" id="UP000266177"/>
    </source>
</evidence>
<dbReference type="RefSeq" id="WP_119796798.1">
    <property type="nucleotide sequence ID" value="NZ_QYZD01000070.1"/>
</dbReference>
<name>A0A3A3GD51_PANTH</name>
<organism evidence="1 2">
    <name type="scientific">Paenibacillus thiaminolyticus</name>
    <name type="common">Bacillus thiaminolyticus</name>
    <dbReference type="NCBI Taxonomy" id="49283"/>
    <lineage>
        <taxon>Bacteria</taxon>
        <taxon>Bacillati</taxon>
        <taxon>Bacillota</taxon>
        <taxon>Bacilli</taxon>
        <taxon>Bacillales</taxon>
        <taxon>Paenibacillaceae</taxon>
        <taxon>Paenibacillus</taxon>
    </lineage>
</organism>
<dbReference type="AlphaFoldDB" id="A0A3A3GD51"/>
<proteinExistence type="predicted"/>
<comment type="caution">
    <text evidence="1">The sequence shown here is derived from an EMBL/GenBank/DDBJ whole genome shotgun (WGS) entry which is preliminary data.</text>
</comment>
<dbReference type="EMBL" id="QYZD01000070">
    <property type="protein sequence ID" value="RJG15624.1"/>
    <property type="molecule type" value="Genomic_DNA"/>
</dbReference>
<protein>
    <submittedName>
        <fullName evidence="1">Uncharacterized protein</fullName>
    </submittedName>
</protein>
<sequence>MQFIKKSELENMLRSAFGTGFWSALSVDHEEDSLHIKQEEEFQKFYEELERKQSKNATTK</sequence>
<dbReference type="Proteomes" id="UP000266177">
    <property type="component" value="Unassembled WGS sequence"/>
</dbReference>
<reference evidence="1 2" key="1">
    <citation type="submission" date="2018-09" db="EMBL/GenBank/DDBJ databases">
        <title>Paenibacillus SK2017-BO5.</title>
        <authorList>
            <person name="Piskunova J.V."/>
            <person name="Dubiley S.A."/>
            <person name="Severinov K.V."/>
        </authorList>
    </citation>
    <scope>NUCLEOTIDE SEQUENCE [LARGE SCALE GENOMIC DNA]</scope>
    <source>
        <strain evidence="1 2">BO5</strain>
    </source>
</reference>
<gene>
    <name evidence="1" type="ORF">DQX05_29525</name>
</gene>